<dbReference type="EMBL" id="JNBY01000086">
    <property type="protein sequence ID" value="KDN85242.1"/>
    <property type="molecule type" value="Genomic_DNA"/>
</dbReference>
<feature type="transmembrane region" description="Helical" evidence="2">
    <location>
        <begin position="293"/>
        <end position="326"/>
    </location>
</feature>
<feature type="compositionally biased region" description="Low complexity" evidence="1">
    <location>
        <begin position="26"/>
        <end position="42"/>
    </location>
</feature>
<keyword evidence="2" id="KW-0812">Transmembrane</keyword>
<proteinExistence type="predicted"/>
<feature type="compositionally biased region" description="Pro residues" evidence="1">
    <location>
        <begin position="43"/>
        <end position="56"/>
    </location>
</feature>
<accession>A0A066YVL1</accession>
<dbReference type="Proteomes" id="UP000027178">
    <property type="component" value="Unassembled WGS sequence"/>
</dbReference>
<dbReference type="InterPro" id="IPR057169">
    <property type="entry name" value="DUF7847"/>
</dbReference>
<dbReference type="HOGENOM" id="CLU_036814_1_0_11"/>
<name>A0A066YVL1_9ACTN</name>
<feature type="transmembrane region" description="Helical" evidence="2">
    <location>
        <begin position="249"/>
        <end position="273"/>
    </location>
</feature>
<reference evidence="4 5" key="1">
    <citation type="submission" date="2014-05" db="EMBL/GenBank/DDBJ databases">
        <title>Draft Genome Sequence of Kitasatospora cheerisanensis KCTC 2395.</title>
        <authorList>
            <person name="Nam D.H."/>
        </authorList>
    </citation>
    <scope>NUCLEOTIDE SEQUENCE [LARGE SCALE GENOMIC DNA]</scope>
    <source>
        <strain evidence="4 5">KCTC 2395</strain>
    </source>
</reference>
<organism evidence="4 5">
    <name type="scientific">Kitasatospora cheerisanensis KCTC 2395</name>
    <dbReference type="NCBI Taxonomy" id="1348663"/>
    <lineage>
        <taxon>Bacteria</taxon>
        <taxon>Bacillati</taxon>
        <taxon>Actinomycetota</taxon>
        <taxon>Actinomycetes</taxon>
        <taxon>Kitasatosporales</taxon>
        <taxon>Streptomycetaceae</taxon>
        <taxon>Kitasatospora</taxon>
    </lineage>
</organism>
<feature type="transmembrane region" description="Helical" evidence="2">
    <location>
        <begin position="128"/>
        <end position="148"/>
    </location>
</feature>
<evidence type="ECO:0000313" key="5">
    <source>
        <dbReference type="Proteomes" id="UP000027178"/>
    </source>
</evidence>
<keyword evidence="2" id="KW-0472">Membrane</keyword>
<gene>
    <name evidence="4" type="ORF">KCH_30610</name>
</gene>
<dbReference type="eggNOG" id="COG4223">
    <property type="taxonomic scope" value="Bacteria"/>
</dbReference>
<dbReference type="AlphaFoldDB" id="A0A066YVL1"/>
<feature type="transmembrane region" description="Helical" evidence="2">
    <location>
        <begin position="201"/>
        <end position="228"/>
    </location>
</feature>
<evidence type="ECO:0000256" key="1">
    <source>
        <dbReference type="SAM" id="MobiDB-lite"/>
    </source>
</evidence>
<feature type="transmembrane region" description="Helical" evidence="2">
    <location>
        <begin position="86"/>
        <end position="108"/>
    </location>
</feature>
<feature type="region of interest" description="Disordered" evidence="1">
    <location>
        <begin position="1"/>
        <end position="58"/>
    </location>
</feature>
<dbReference type="PATRIC" id="fig|1348663.4.peg.2940"/>
<dbReference type="Pfam" id="PF25231">
    <property type="entry name" value="DUF7847"/>
    <property type="match status" value="1"/>
</dbReference>
<keyword evidence="5" id="KW-1185">Reference proteome</keyword>
<evidence type="ECO:0000256" key="2">
    <source>
        <dbReference type="SAM" id="Phobius"/>
    </source>
</evidence>
<evidence type="ECO:0000313" key="4">
    <source>
        <dbReference type="EMBL" id="KDN85242.1"/>
    </source>
</evidence>
<protein>
    <recommendedName>
        <fullName evidence="3">DUF7847 domain-containing protein</fullName>
    </recommendedName>
</protein>
<feature type="transmembrane region" description="Helical" evidence="2">
    <location>
        <begin position="168"/>
        <end position="195"/>
    </location>
</feature>
<comment type="caution">
    <text evidence="4">The sequence shown here is derived from an EMBL/GenBank/DDBJ whole genome shotgun (WGS) entry which is preliminary data.</text>
</comment>
<sequence>MPRRGASMTETPGWTSPGSPEPAPGAPESGHQAPQAPQATAAPLPPHPAPAPPHGPTPGIVPLRPLGFAELMDGAFALVRRYWKTAFGLSLVLACVLELVQAGVSWWIHVSGTELQATFSSYYTYPLAMLAGVISTGLLTPVIGNSLLGRDTGPKEAWAQARPHLGRLIGLALLHTLIMLGSLAGLIVPIILLAVRGDEPALLILTPPALVPALWIGVKLSFAAPALVLEKQTVLGSLKRSWHLVRGSWWRIFGAVLLFSLCVGLLSAVLTVPGEIVAMLIGGTPGTPDASDGAAAVSIAIMAVCGTLAKTLTIPLTGALLGLLYVDQRIRREALDLELARAAGLPGHYAPAPAAPVPGQYTPPGA</sequence>
<evidence type="ECO:0000259" key="3">
    <source>
        <dbReference type="Pfam" id="PF25231"/>
    </source>
</evidence>
<feature type="domain" description="DUF7847" evidence="3">
    <location>
        <begin position="168"/>
        <end position="312"/>
    </location>
</feature>
<keyword evidence="2" id="KW-1133">Transmembrane helix</keyword>